<dbReference type="Proteomes" id="UP001499990">
    <property type="component" value="Unassembled WGS sequence"/>
</dbReference>
<proteinExistence type="predicted"/>
<reference evidence="3" key="1">
    <citation type="journal article" date="2019" name="Int. J. Syst. Evol. Microbiol.">
        <title>The Global Catalogue of Microorganisms (GCM) 10K type strain sequencing project: providing services to taxonomists for standard genome sequencing and annotation.</title>
        <authorList>
            <consortium name="The Broad Institute Genomics Platform"/>
            <consortium name="The Broad Institute Genome Sequencing Center for Infectious Disease"/>
            <person name="Wu L."/>
            <person name="Ma J."/>
        </authorList>
    </citation>
    <scope>NUCLEOTIDE SEQUENCE [LARGE SCALE GENOMIC DNA]</scope>
    <source>
        <strain evidence="3">JCM 9651</strain>
    </source>
</reference>
<comment type="caution">
    <text evidence="2">The sequence shown here is derived from an EMBL/GenBank/DDBJ whole genome shotgun (WGS) entry which is preliminary data.</text>
</comment>
<gene>
    <name evidence="2" type="ORF">GCM10020367_31730</name>
</gene>
<evidence type="ECO:0008006" key="4">
    <source>
        <dbReference type="Google" id="ProtNLM"/>
    </source>
</evidence>
<feature type="compositionally biased region" description="Polar residues" evidence="1">
    <location>
        <begin position="23"/>
        <end position="34"/>
    </location>
</feature>
<keyword evidence="3" id="KW-1185">Reference proteome</keyword>
<evidence type="ECO:0000313" key="3">
    <source>
        <dbReference type="Proteomes" id="UP001499990"/>
    </source>
</evidence>
<dbReference type="EMBL" id="BAAAYL010000001">
    <property type="protein sequence ID" value="GAA3373109.1"/>
    <property type="molecule type" value="Genomic_DNA"/>
</dbReference>
<feature type="region of interest" description="Disordered" evidence="1">
    <location>
        <begin position="1"/>
        <end position="51"/>
    </location>
</feature>
<evidence type="ECO:0000256" key="1">
    <source>
        <dbReference type="SAM" id="MobiDB-lite"/>
    </source>
</evidence>
<name>A0ABP6SCJ6_9ACTN</name>
<protein>
    <recommendedName>
        <fullName evidence="4">Transposase</fullName>
    </recommendedName>
</protein>
<accession>A0ABP6SCJ6</accession>
<sequence length="105" mass="10659">MPTAVPVPIRRRCPARAEPDATTARSSGSMTCSKVQLPAGGGGEASPDCAGAGSEAILRQSAATGHRSLNAGTKADNHLANRILERMPVSIRNCCATGCSTAPIT</sequence>
<organism evidence="2 3">
    <name type="scientific">Streptomyces sannanensis</name>
    <dbReference type="NCBI Taxonomy" id="285536"/>
    <lineage>
        <taxon>Bacteria</taxon>
        <taxon>Bacillati</taxon>
        <taxon>Actinomycetota</taxon>
        <taxon>Actinomycetes</taxon>
        <taxon>Kitasatosporales</taxon>
        <taxon>Streptomycetaceae</taxon>
        <taxon>Streptomyces</taxon>
    </lineage>
</organism>
<evidence type="ECO:0000313" key="2">
    <source>
        <dbReference type="EMBL" id="GAA3373109.1"/>
    </source>
</evidence>